<dbReference type="GO" id="GO:0005737">
    <property type="term" value="C:cytoplasm"/>
    <property type="evidence" value="ECO:0007669"/>
    <property type="project" value="UniProtKB-SubCell"/>
</dbReference>
<evidence type="ECO:0000256" key="2">
    <source>
        <dbReference type="ARBA" id="ARBA00008889"/>
    </source>
</evidence>
<dbReference type="GO" id="GO:0005730">
    <property type="term" value="C:nucleolus"/>
    <property type="evidence" value="ECO:0007669"/>
    <property type="project" value="UniProtKB-SubCell"/>
</dbReference>
<comment type="similarity">
    <text evidence="2 5">Belongs to the universal ribosomal protein uL10 family.</text>
</comment>
<dbReference type="InterPro" id="IPR051742">
    <property type="entry name" value="Ribosome_Assembly_uL10"/>
</dbReference>
<comment type="subcellular location">
    <subcellularLocation>
        <location evidence="5">Cytoplasm</location>
    </subcellularLocation>
    <subcellularLocation>
        <location evidence="5">Nucleus</location>
        <location evidence="5">Nucleolus</location>
    </subcellularLocation>
</comment>
<dbReference type="GO" id="GO:0030687">
    <property type="term" value="C:preribosome, large subunit precursor"/>
    <property type="evidence" value="ECO:0007669"/>
    <property type="project" value="TreeGrafter"/>
</dbReference>
<keyword evidence="8" id="KW-1185">Reference proteome</keyword>
<sequence>MPKSRRNKVIALTKVKKRPKEVKDKLIDEIRECCEKYSRMYLLSMESERNNFLQVVRQKLRPGRLICAKNKVMQLALGTTKECECQDNVHKIAEMISGHCALLFTDQSPADVESFFAEYRPIDFARSGATAKHEVILPKGIDALAKLPHSVEAQLRQLGLPTQLKDAKIHLLGDHTVCKAGQELSADAAQMLKLLDIKQAEFTMGVEAHWQKGGAFKDCSALED</sequence>
<comment type="function">
    <text evidence="1 5">Component of the ribosome assembly machinery. Nuclear paralog of the ribosomal protein P0, it binds pre-60S subunits at an early stage of assembly in the nucleolus, and is replaced by P0 in cytoplasmic pre-60S subunits and mature 80S ribosomes.</text>
</comment>
<evidence type="ECO:0000256" key="4">
    <source>
        <dbReference type="ARBA" id="ARBA00023242"/>
    </source>
</evidence>
<comment type="caution">
    <text evidence="7">The sequence shown here is derived from an EMBL/GenBank/DDBJ whole genome shotgun (WGS) entry which is preliminary data.</text>
</comment>
<dbReference type="SUPFAM" id="SSF160369">
    <property type="entry name" value="Ribosomal protein L10-like"/>
    <property type="match status" value="1"/>
</dbReference>
<accession>A0A813ETQ4</accession>
<dbReference type="Gene3D" id="3.90.105.20">
    <property type="match status" value="1"/>
</dbReference>
<dbReference type="Pfam" id="PF17777">
    <property type="entry name" value="RL10P_insert"/>
    <property type="match status" value="1"/>
</dbReference>
<name>A0A813ETQ4_POLGL</name>
<dbReference type="GO" id="GO:0006364">
    <property type="term" value="P:rRNA processing"/>
    <property type="evidence" value="ECO:0007669"/>
    <property type="project" value="TreeGrafter"/>
</dbReference>
<dbReference type="Gene3D" id="3.30.70.1730">
    <property type="match status" value="1"/>
</dbReference>
<dbReference type="GO" id="GO:0000956">
    <property type="term" value="P:nuclear-transcribed mRNA catabolic process"/>
    <property type="evidence" value="ECO:0007669"/>
    <property type="project" value="TreeGrafter"/>
</dbReference>
<dbReference type="PANTHER" id="PTHR45841">
    <property type="entry name" value="MRNA TURNOVER PROTEIN 4 MRTO4"/>
    <property type="match status" value="1"/>
</dbReference>
<keyword evidence="4 5" id="KW-0539">Nucleus</keyword>
<feature type="domain" description="Large ribosomal subunit protein uL10-like insertion" evidence="6">
    <location>
        <begin position="125"/>
        <end position="197"/>
    </location>
</feature>
<dbReference type="InterPro" id="IPR040637">
    <property type="entry name" value="Ribosomal_uL10-like_insert"/>
</dbReference>
<dbReference type="CDD" id="cd05796">
    <property type="entry name" value="Ribosomal_P0_like"/>
    <property type="match status" value="1"/>
</dbReference>
<evidence type="ECO:0000256" key="3">
    <source>
        <dbReference type="ARBA" id="ARBA00022490"/>
    </source>
</evidence>
<dbReference type="InterPro" id="IPR001790">
    <property type="entry name" value="Ribosomal_uL10"/>
</dbReference>
<evidence type="ECO:0000313" key="8">
    <source>
        <dbReference type="Proteomes" id="UP000654075"/>
    </source>
</evidence>
<dbReference type="EMBL" id="CAJNNV010016894">
    <property type="protein sequence ID" value="CAE8604756.1"/>
    <property type="molecule type" value="Genomic_DNA"/>
</dbReference>
<organism evidence="7 8">
    <name type="scientific">Polarella glacialis</name>
    <name type="common">Dinoflagellate</name>
    <dbReference type="NCBI Taxonomy" id="89957"/>
    <lineage>
        <taxon>Eukaryota</taxon>
        <taxon>Sar</taxon>
        <taxon>Alveolata</taxon>
        <taxon>Dinophyceae</taxon>
        <taxon>Suessiales</taxon>
        <taxon>Suessiaceae</taxon>
        <taxon>Polarella</taxon>
    </lineage>
</organism>
<evidence type="ECO:0000313" key="7">
    <source>
        <dbReference type="EMBL" id="CAE8604756.1"/>
    </source>
</evidence>
<dbReference type="Pfam" id="PF00466">
    <property type="entry name" value="Ribosomal_L10"/>
    <property type="match status" value="1"/>
</dbReference>
<evidence type="ECO:0000259" key="6">
    <source>
        <dbReference type="Pfam" id="PF17777"/>
    </source>
</evidence>
<reference evidence="7" key="1">
    <citation type="submission" date="2021-02" db="EMBL/GenBank/DDBJ databases">
        <authorList>
            <person name="Dougan E. K."/>
            <person name="Rhodes N."/>
            <person name="Thang M."/>
            <person name="Chan C."/>
        </authorList>
    </citation>
    <scope>NUCLEOTIDE SEQUENCE</scope>
</reference>
<dbReference type="GO" id="GO:0003723">
    <property type="term" value="F:RNA binding"/>
    <property type="evidence" value="ECO:0007669"/>
    <property type="project" value="TreeGrafter"/>
</dbReference>
<protein>
    <recommendedName>
        <fullName evidence="5">Ribosome assembly factor mrt4</fullName>
    </recommendedName>
</protein>
<dbReference type="InterPro" id="IPR033867">
    <property type="entry name" value="Mrt4"/>
</dbReference>
<dbReference type="PANTHER" id="PTHR45841:SF1">
    <property type="entry name" value="MRNA TURNOVER PROTEIN 4 HOMOLOG"/>
    <property type="match status" value="1"/>
</dbReference>
<dbReference type="AlphaFoldDB" id="A0A813ETQ4"/>
<dbReference type="GO" id="GO:0000027">
    <property type="term" value="P:ribosomal large subunit assembly"/>
    <property type="evidence" value="ECO:0007669"/>
    <property type="project" value="InterPro"/>
</dbReference>
<gene>
    <name evidence="7" type="ORF">PGLA1383_LOCUS22903</name>
</gene>
<dbReference type="InterPro" id="IPR043164">
    <property type="entry name" value="Ribosomal_uL10-like_insert_sf"/>
</dbReference>
<dbReference type="InterPro" id="IPR043141">
    <property type="entry name" value="Ribosomal_uL10-like_sf"/>
</dbReference>
<keyword evidence="3 5" id="KW-0963">Cytoplasm</keyword>
<keyword evidence="5" id="KW-0690">Ribosome biogenesis</keyword>
<evidence type="ECO:0000256" key="5">
    <source>
        <dbReference type="RuleBase" id="RU364039"/>
    </source>
</evidence>
<proteinExistence type="inferred from homology"/>
<evidence type="ECO:0000256" key="1">
    <source>
        <dbReference type="ARBA" id="ARBA00004046"/>
    </source>
</evidence>
<comment type="subunit">
    <text evidence="5">Associates with the pre-60S ribosomal particle.</text>
</comment>
<dbReference type="Proteomes" id="UP000654075">
    <property type="component" value="Unassembled WGS sequence"/>
</dbReference>
<dbReference type="FunFam" id="3.30.70.1730:FF:000005">
    <property type="entry name" value="Ribosome assembly factor mrt4"/>
    <property type="match status" value="1"/>
</dbReference>
<dbReference type="OMA" id="KYMWDVQ"/>
<dbReference type="OrthoDB" id="10262308at2759"/>